<dbReference type="EMBL" id="OX465080">
    <property type="protein sequence ID" value="CAI9281677.1"/>
    <property type="molecule type" value="Genomic_DNA"/>
</dbReference>
<dbReference type="GO" id="GO:0009507">
    <property type="term" value="C:chloroplast"/>
    <property type="evidence" value="ECO:0007669"/>
    <property type="project" value="TreeGrafter"/>
</dbReference>
<accession>A0AA35YXI0</accession>
<dbReference type="Gene3D" id="3.30.70.260">
    <property type="match status" value="1"/>
</dbReference>
<dbReference type="Proteomes" id="UP001177003">
    <property type="component" value="Chromosome 4"/>
</dbReference>
<protein>
    <submittedName>
        <fullName evidence="1">Uncharacterized protein</fullName>
    </submittedName>
</protein>
<keyword evidence="2" id="KW-1185">Reference proteome</keyword>
<gene>
    <name evidence="1" type="ORF">LSALG_LOCUS21363</name>
</gene>
<proteinExistence type="predicted"/>
<name>A0AA35YXI0_LACSI</name>
<evidence type="ECO:0000313" key="1">
    <source>
        <dbReference type="EMBL" id="CAI9281677.1"/>
    </source>
</evidence>
<reference evidence="1" key="1">
    <citation type="submission" date="2023-04" db="EMBL/GenBank/DDBJ databases">
        <authorList>
            <person name="Vijverberg K."/>
            <person name="Xiong W."/>
            <person name="Schranz E."/>
        </authorList>
    </citation>
    <scope>NUCLEOTIDE SEQUENCE</scope>
</reference>
<sequence length="181" mass="20304">MEENVHGFDVNQSNEKDEDALEAGNQLEFSFDENLLELQELTMSSNTAETVKRAKELMELGVYPMVLMSQMATLIMDIIVGTYQVIEASADSLFDGRSSSESIRDTRAVASSRAAEIGLDILAQTIQTSIVFPLEEDPRVLFNALAVFALREINLSKVSNQRLRETCNNVWHSFLVRNRVV</sequence>
<organism evidence="1 2">
    <name type="scientific">Lactuca saligna</name>
    <name type="common">Willowleaf lettuce</name>
    <dbReference type="NCBI Taxonomy" id="75948"/>
    <lineage>
        <taxon>Eukaryota</taxon>
        <taxon>Viridiplantae</taxon>
        <taxon>Streptophyta</taxon>
        <taxon>Embryophyta</taxon>
        <taxon>Tracheophyta</taxon>
        <taxon>Spermatophyta</taxon>
        <taxon>Magnoliopsida</taxon>
        <taxon>eudicotyledons</taxon>
        <taxon>Gunneridae</taxon>
        <taxon>Pentapetalae</taxon>
        <taxon>asterids</taxon>
        <taxon>campanulids</taxon>
        <taxon>Asterales</taxon>
        <taxon>Asteraceae</taxon>
        <taxon>Cichorioideae</taxon>
        <taxon>Cichorieae</taxon>
        <taxon>Lactucinae</taxon>
        <taxon>Lactuca</taxon>
    </lineage>
</organism>
<dbReference type="GO" id="GO:0004664">
    <property type="term" value="F:prephenate dehydratase activity"/>
    <property type="evidence" value="ECO:0007669"/>
    <property type="project" value="TreeGrafter"/>
</dbReference>
<dbReference type="PANTHER" id="PTHR21022">
    <property type="entry name" value="PREPHENATE DEHYDRATASE P PROTEIN"/>
    <property type="match status" value="1"/>
</dbReference>
<dbReference type="GO" id="GO:0009094">
    <property type="term" value="P:L-phenylalanine biosynthetic process"/>
    <property type="evidence" value="ECO:0007669"/>
    <property type="project" value="TreeGrafter"/>
</dbReference>
<dbReference type="GO" id="GO:0047769">
    <property type="term" value="F:arogenate dehydratase activity"/>
    <property type="evidence" value="ECO:0007669"/>
    <property type="project" value="TreeGrafter"/>
</dbReference>
<dbReference type="PANTHER" id="PTHR21022:SF20">
    <property type="entry name" value="AROGENATE DEHYDRATASE_PREPHENATE DEHYDRATASE 1, CHLOROPLASTIC"/>
    <property type="match status" value="1"/>
</dbReference>
<dbReference type="AlphaFoldDB" id="A0AA35YXI0"/>
<evidence type="ECO:0000313" key="2">
    <source>
        <dbReference type="Proteomes" id="UP001177003"/>
    </source>
</evidence>